<protein>
    <recommendedName>
        <fullName evidence="3">Aminoacyl-transfer RNA synthetases class-II family profile domain-containing protein</fullName>
    </recommendedName>
</protein>
<evidence type="ECO:0000313" key="2">
    <source>
        <dbReference type="Proteomes" id="UP001595975"/>
    </source>
</evidence>
<dbReference type="Proteomes" id="UP001595975">
    <property type="component" value="Unassembled WGS sequence"/>
</dbReference>
<organism evidence="1 2">
    <name type="scientific">Kitasatospora misakiensis</name>
    <dbReference type="NCBI Taxonomy" id="67330"/>
    <lineage>
        <taxon>Bacteria</taxon>
        <taxon>Bacillati</taxon>
        <taxon>Actinomycetota</taxon>
        <taxon>Actinomycetes</taxon>
        <taxon>Kitasatosporales</taxon>
        <taxon>Streptomycetaceae</taxon>
        <taxon>Kitasatospora</taxon>
    </lineage>
</organism>
<gene>
    <name evidence="1" type="ORF">ACFP3U_12030</name>
</gene>
<dbReference type="SUPFAM" id="SSF55681">
    <property type="entry name" value="Class II aaRS and biotin synthetases"/>
    <property type="match status" value="1"/>
</dbReference>
<name>A0ABW0X1P6_9ACTN</name>
<dbReference type="EMBL" id="JBHSOF010000011">
    <property type="protein sequence ID" value="MFC5663710.1"/>
    <property type="molecule type" value="Genomic_DNA"/>
</dbReference>
<proteinExistence type="predicted"/>
<accession>A0ABW0X1P6</accession>
<evidence type="ECO:0008006" key="3">
    <source>
        <dbReference type="Google" id="ProtNLM"/>
    </source>
</evidence>
<evidence type="ECO:0000313" key="1">
    <source>
        <dbReference type="EMBL" id="MFC5663710.1"/>
    </source>
</evidence>
<dbReference type="RefSeq" id="WP_380225379.1">
    <property type="nucleotide sequence ID" value="NZ_JBHSOF010000011.1"/>
</dbReference>
<sequence length="289" mass="31000">MRTDTLHPPYGTEGGLATLGAEATELVRLLDETFREWALRDGARPMTAPALLPVAGLAKLDFYQNFPQLALVASRLNLADGSASAAGAAAAGAVPGAELDPAALALPSTVCYGVYLGHAGTVLAENTAVTLVGQCFRNEEYYDGLRRLMSFRMREVVALGTAEFAQRNVDHYAGLTERFARAIGLPVVREAATDPFFDREGPRALMQRLIPVKYEFLYGGTSIASINTHRNFFGERCDIGLDGQDGPAFTSCVGFGFERWVHALADHFAGDWDAALTAVARARADVAQG</sequence>
<reference evidence="2" key="1">
    <citation type="journal article" date="2019" name="Int. J. Syst. Evol. Microbiol.">
        <title>The Global Catalogue of Microorganisms (GCM) 10K type strain sequencing project: providing services to taxonomists for standard genome sequencing and annotation.</title>
        <authorList>
            <consortium name="The Broad Institute Genomics Platform"/>
            <consortium name="The Broad Institute Genome Sequencing Center for Infectious Disease"/>
            <person name="Wu L."/>
            <person name="Ma J."/>
        </authorList>
    </citation>
    <scope>NUCLEOTIDE SEQUENCE [LARGE SCALE GENOMIC DNA]</scope>
    <source>
        <strain evidence="2">CGMCC 4.1437</strain>
    </source>
</reference>
<dbReference type="InterPro" id="IPR045864">
    <property type="entry name" value="aa-tRNA-synth_II/BPL/LPL"/>
</dbReference>
<dbReference type="Gene3D" id="3.30.930.10">
    <property type="entry name" value="Bira Bifunctional Protein, Domain 2"/>
    <property type="match status" value="1"/>
</dbReference>
<comment type="caution">
    <text evidence="1">The sequence shown here is derived from an EMBL/GenBank/DDBJ whole genome shotgun (WGS) entry which is preliminary data.</text>
</comment>
<keyword evidence="2" id="KW-1185">Reference proteome</keyword>